<accession>A0A6L2KIZ1</accession>
<sequence>MFSSGPQNLKLDLLSFIRTADPTKVRIGERERDEGEPTLLETTVEHVVPLLPVAPDRFSGELEASVDKLFDDGGSGEQADQGNLAGGGYGTKVVDAGEPSHPAKKLRGDYGAPGVPAVGGKSYSAVQRFLAGAVQHAEVRGGVMHALSFVSSSVSITSKSEGGDYTELLAGANLRTLEAPQTFIISSDSSDPSGVNIGEAEVGSVVRTFVPIMTNATTATPTADPATIAKEKLVSASVFGGDSSSASGSHPISGGFSDRTGGDFLNVTNGFCMDDGGVCREMVDEFAPPKFFASIRGMKHDQLFTEFNVGEARQISLGAEKAEAMEAVHLRDETQTLKECNIILKKEKSELEVKVTDLAASVKVHELEVASSGFQEKLSHYEKLTKRLEEFQDAQLKVVNDKLEKLYADFVDMALRLEETFYPHLLTTIFGWRWLLTHGMKLAITKCLHSSEYLFALGVAIGKAIEKGMQDGLDAEITHGVEELRSSKDASVDTIMNILRLEDNLAERLGLTESQPCVDQLMVLIHHLPDRVVVGATSLSFALDVFDARVRKTRENITSQRPALRDVITPIFEPFSAKVLTGTRDDYEIAHTEGGEDAVADVKAVVDESADPFLDFSGAKLDVPE</sequence>
<dbReference type="EMBL" id="BKCJ010002550">
    <property type="protein sequence ID" value="GEU49336.1"/>
    <property type="molecule type" value="Genomic_DNA"/>
</dbReference>
<evidence type="ECO:0000313" key="1">
    <source>
        <dbReference type="EMBL" id="GEU49336.1"/>
    </source>
</evidence>
<organism evidence="1">
    <name type="scientific">Tanacetum cinerariifolium</name>
    <name type="common">Dalmatian daisy</name>
    <name type="synonym">Chrysanthemum cinerariifolium</name>
    <dbReference type="NCBI Taxonomy" id="118510"/>
    <lineage>
        <taxon>Eukaryota</taxon>
        <taxon>Viridiplantae</taxon>
        <taxon>Streptophyta</taxon>
        <taxon>Embryophyta</taxon>
        <taxon>Tracheophyta</taxon>
        <taxon>Spermatophyta</taxon>
        <taxon>Magnoliopsida</taxon>
        <taxon>eudicotyledons</taxon>
        <taxon>Gunneridae</taxon>
        <taxon>Pentapetalae</taxon>
        <taxon>asterids</taxon>
        <taxon>campanulids</taxon>
        <taxon>Asterales</taxon>
        <taxon>Asteraceae</taxon>
        <taxon>Asteroideae</taxon>
        <taxon>Anthemideae</taxon>
        <taxon>Anthemidinae</taxon>
        <taxon>Tanacetum</taxon>
    </lineage>
</organism>
<proteinExistence type="predicted"/>
<reference evidence="1" key="1">
    <citation type="journal article" date="2019" name="Sci. Rep.">
        <title>Draft genome of Tanacetum cinerariifolium, the natural source of mosquito coil.</title>
        <authorList>
            <person name="Yamashiro T."/>
            <person name="Shiraishi A."/>
            <person name="Satake H."/>
            <person name="Nakayama K."/>
        </authorList>
    </citation>
    <scope>NUCLEOTIDE SEQUENCE</scope>
</reference>
<gene>
    <name evidence="1" type="ORF">Tci_021314</name>
</gene>
<protein>
    <recommendedName>
        <fullName evidence="2">Transposase (Putative), gypsy type</fullName>
    </recommendedName>
</protein>
<comment type="caution">
    <text evidence="1">The sequence shown here is derived from an EMBL/GenBank/DDBJ whole genome shotgun (WGS) entry which is preliminary data.</text>
</comment>
<evidence type="ECO:0008006" key="2">
    <source>
        <dbReference type="Google" id="ProtNLM"/>
    </source>
</evidence>
<name>A0A6L2KIZ1_TANCI</name>
<dbReference type="AlphaFoldDB" id="A0A6L2KIZ1"/>